<accession>A0A8C4Z9E3</accession>
<feature type="transmembrane region" description="Helical" evidence="7">
    <location>
        <begin position="374"/>
        <end position="395"/>
    </location>
</feature>
<dbReference type="Pfam" id="PF04791">
    <property type="entry name" value="LMBR1"/>
    <property type="match status" value="1"/>
</dbReference>
<evidence type="ECO:0000256" key="5">
    <source>
        <dbReference type="ARBA" id="ARBA00023136"/>
    </source>
</evidence>
<dbReference type="Ensembl" id="ENSGMOT00000010290.2">
    <property type="protein sequence ID" value="ENSGMOP00000010020.2"/>
    <property type="gene ID" value="ENSGMOG00000009378.2"/>
</dbReference>
<feature type="transmembrane region" description="Helical" evidence="7">
    <location>
        <begin position="327"/>
        <end position="345"/>
    </location>
</feature>
<evidence type="ECO:0000313" key="8">
    <source>
        <dbReference type="Ensembl" id="ENSGMOP00000010020.2"/>
    </source>
</evidence>
<dbReference type="AlphaFoldDB" id="A0A8C4Z9E3"/>
<feature type="transmembrane region" description="Helical" evidence="7">
    <location>
        <begin position="102"/>
        <end position="122"/>
    </location>
</feature>
<dbReference type="InterPro" id="IPR006876">
    <property type="entry name" value="LMBR1-like_membr_prot"/>
</dbReference>
<evidence type="ECO:0000256" key="1">
    <source>
        <dbReference type="ARBA" id="ARBA00004141"/>
    </source>
</evidence>
<evidence type="ECO:0000256" key="2">
    <source>
        <dbReference type="ARBA" id="ARBA00010487"/>
    </source>
</evidence>
<evidence type="ECO:0000256" key="6">
    <source>
        <dbReference type="SAM" id="Coils"/>
    </source>
</evidence>
<dbReference type="PANTHER" id="PTHR21355">
    <property type="entry name" value="G-PROTEIN COUPLED RECEPTOR-ASSOCIATED PROTEIN LMBRD2"/>
    <property type="match status" value="1"/>
</dbReference>
<feature type="coiled-coil region" evidence="6">
    <location>
        <begin position="219"/>
        <end position="246"/>
    </location>
</feature>
<evidence type="ECO:0000256" key="3">
    <source>
        <dbReference type="ARBA" id="ARBA00022692"/>
    </source>
</evidence>
<evidence type="ECO:0000256" key="7">
    <source>
        <dbReference type="SAM" id="Phobius"/>
    </source>
</evidence>
<dbReference type="GO" id="GO:0071875">
    <property type="term" value="P:adrenergic receptor signaling pathway"/>
    <property type="evidence" value="ECO:0007669"/>
    <property type="project" value="TreeGrafter"/>
</dbReference>
<dbReference type="PANTHER" id="PTHR21355:SF0">
    <property type="entry name" value="G-PROTEIN COUPLED RECEPTOR-ASSOCIATED PROTEIN LMBRD2"/>
    <property type="match status" value="1"/>
</dbReference>
<reference evidence="8" key="2">
    <citation type="submission" date="2025-09" db="UniProtKB">
        <authorList>
            <consortium name="Ensembl"/>
        </authorList>
    </citation>
    <scope>IDENTIFICATION</scope>
</reference>
<proteinExistence type="inferred from homology"/>
<protein>
    <submittedName>
        <fullName evidence="8">LMBR1 domain containing 2a</fullName>
    </submittedName>
</protein>
<keyword evidence="4 7" id="KW-1133">Transmembrane helix</keyword>
<dbReference type="Proteomes" id="UP000694546">
    <property type="component" value="Chromosome 6"/>
</dbReference>
<keyword evidence="3 7" id="KW-0812">Transmembrane</keyword>
<keyword evidence="6" id="KW-0175">Coiled coil</keyword>
<dbReference type="GO" id="GO:0016020">
    <property type="term" value="C:membrane"/>
    <property type="evidence" value="ECO:0007669"/>
    <property type="project" value="UniProtKB-SubCell"/>
</dbReference>
<sequence>MSVAALGVIVVGVFFLALYLLHRYGDFGKQQPMVLFGTLLAWYLCFLIVFILPLDVSTTIYNQCKIYNALPPVPGSHSKTDQVCHEPWSYIPDGVLPVFWRVVYWTSQCLTWLLIPFMQSYARSGAFSRVGKIKTALIENGIYYGTYLLIFISLLIYVAAHPQWYLTWREFQTIGITAANTWGLFLLVLLLGYGLVEIPRSYWLASCHGYLLAKTYFKAAKMATEKAEAEENLADAMERIERGAEGSVGSENQPVVITAVQRQRQSQVQWSILLEQAVHLEDVAKSQGGPLRQVVHSFPSAQHATPLRRFIYTPTIEWYWECVFRRFFYRLAFLVLGALSLAVVWSECTFFSSQPVLSLFAVLIQMAEKQYNYICIEMACFVSIFFLCVCVYSTVFQIRVFNYYYLVPHHQTDAYSLQFSGMLFCRLTPPLCLNFLGLIHMDSAISHKDRIQTSYTSIMGSMRLLSVISDGFYIYYPMLILLLCFATYFKLGSRCLNLLGIQQYIREDDLTSDLVDEGMELLRRERRKRQRAEEGENRKSV</sequence>
<reference evidence="8" key="1">
    <citation type="submission" date="2025-08" db="UniProtKB">
        <authorList>
            <consortium name="Ensembl"/>
        </authorList>
    </citation>
    <scope>IDENTIFICATION</scope>
</reference>
<feature type="transmembrane region" description="Helical" evidence="7">
    <location>
        <begin position="34"/>
        <end position="52"/>
    </location>
</feature>
<comment type="similarity">
    <text evidence="2">Belongs to the LIMR family.</text>
</comment>
<keyword evidence="9" id="KW-1185">Reference proteome</keyword>
<feature type="transmembrane region" description="Helical" evidence="7">
    <location>
        <begin position="6"/>
        <end position="22"/>
    </location>
</feature>
<evidence type="ECO:0000256" key="4">
    <source>
        <dbReference type="ARBA" id="ARBA00022989"/>
    </source>
</evidence>
<keyword evidence="5 7" id="KW-0472">Membrane</keyword>
<feature type="transmembrane region" description="Helical" evidence="7">
    <location>
        <begin position="142"/>
        <end position="160"/>
    </location>
</feature>
<comment type="subcellular location">
    <subcellularLocation>
        <location evidence="1">Membrane</location>
        <topology evidence="1">Multi-pass membrane protein</topology>
    </subcellularLocation>
</comment>
<dbReference type="InterPro" id="IPR051584">
    <property type="entry name" value="GPCR-associated_LMBR1"/>
</dbReference>
<organism evidence="8 9">
    <name type="scientific">Gadus morhua</name>
    <name type="common">Atlantic cod</name>
    <dbReference type="NCBI Taxonomy" id="8049"/>
    <lineage>
        <taxon>Eukaryota</taxon>
        <taxon>Metazoa</taxon>
        <taxon>Chordata</taxon>
        <taxon>Craniata</taxon>
        <taxon>Vertebrata</taxon>
        <taxon>Euteleostomi</taxon>
        <taxon>Actinopterygii</taxon>
        <taxon>Neopterygii</taxon>
        <taxon>Teleostei</taxon>
        <taxon>Neoteleostei</taxon>
        <taxon>Acanthomorphata</taxon>
        <taxon>Zeiogadaria</taxon>
        <taxon>Gadariae</taxon>
        <taxon>Gadiformes</taxon>
        <taxon>Gadoidei</taxon>
        <taxon>Gadidae</taxon>
        <taxon>Gadus</taxon>
    </lineage>
</organism>
<feature type="transmembrane region" description="Helical" evidence="7">
    <location>
        <begin position="474"/>
        <end position="491"/>
    </location>
</feature>
<evidence type="ECO:0000313" key="9">
    <source>
        <dbReference type="Proteomes" id="UP000694546"/>
    </source>
</evidence>
<dbReference type="GeneTree" id="ENSGT00390000018651"/>
<name>A0A8C4Z9E3_GADMO</name>
<feature type="transmembrane region" description="Helical" evidence="7">
    <location>
        <begin position="172"/>
        <end position="196"/>
    </location>
</feature>